<dbReference type="Proteomes" id="UP001255856">
    <property type="component" value="Unassembled WGS sequence"/>
</dbReference>
<comment type="caution">
    <text evidence="9">The sequence shown here is derived from an EMBL/GenBank/DDBJ whole genome shotgun (WGS) entry which is preliminary data.</text>
</comment>
<sequence>MALGMPYGMQAMLKDGHKIMSGLEEAVLKNIDACKGLTQITRTSLGPNGMNKVVINHLEKLFVTSDAHTIAGELEIQHPAARLIVLASQAQHAEVGDGTNFVLTFAGELLSQAEALLRDGLHPVEIADGYAKAGAAALRELESLVVPGTADLDLRDRAAVARRLLGPLSAKQYGLERALSALVADACVSVLPANAANFSVDDVRVVKLRGGSVADSHVERGLVLRRGVEGRVTSVADAKVVVYAQGFDTVGTETKGTVLIRSAAELEGYAKGEEARLEAAVRAVADAGATVVFSGGAFGELALHFLEKFGIMAVRVPSKFDLRRICRATGATALLSVSAAPTAAELGAAASVQLREFSSTPCVVIESAAARGAVATVVLRAATEQLLDDLERAVDGGVNAFRALTRDARLLPAGGAVEAELAARLGELARRETGLDQYAIAKFAEALEVVPRTLAESSGLPAADCTGEPRDLWEEAGVADIYTARWWGLKLAVEAATTILRVDQIIMAKSAGGPKPRGPGAPDGDD</sequence>
<dbReference type="EMBL" id="JASFZW010000003">
    <property type="protein sequence ID" value="KAK2079423.1"/>
    <property type="molecule type" value="Genomic_DNA"/>
</dbReference>
<dbReference type="InterPro" id="IPR027410">
    <property type="entry name" value="TCP-1-like_intermed_sf"/>
</dbReference>
<dbReference type="AlphaFoldDB" id="A0AAD9IKW9"/>
<comment type="similarity">
    <text evidence="2 8">Belongs to the TCP-1 chaperonin family.</text>
</comment>
<reference evidence="9" key="1">
    <citation type="submission" date="2021-01" db="EMBL/GenBank/DDBJ databases">
        <authorList>
            <person name="Eckstrom K.M.E."/>
        </authorList>
    </citation>
    <scope>NUCLEOTIDE SEQUENCE</scope>
    <source>
        <strain evidence="9">UVCC 0001</strain>
    </source>
</reference>
<dbReference type="PROSITE" id="PS00750">
    <property type="entry name" value="TCP1_1"/>
    <property type="match status" value="1"/>
</dbReference>
<evidence type="ECO:0000256" key="7">
    <source>
        <dbReference type="ARBA" id="ARBA00029602"/>
    </source>
</evidence>
<dbReference type="Gene3D" id="3.50.7.10">
    <property type="entry name" value="GroEL"/>
    <property type="match status" value="1"/>
</dbReference>
<evidence type="ECO:0000313" key="9">
    <source>
        <dbReference type="EMBL" id="KAK2079423.1"/>
    </source>
</evidence>
<dbReference type="InterPro" id="IPR017998">
    <property type="entry name" value="Chaperone_TCP-1"/>
</dbReference>
<dbReference type="PANTHER" id="PTHR11353">
    <property type="entry name" value="CHAPERONIN"/>
    <property type="match status" value="1"/>
</dbReference>
<dbReference type="InterPro" id="IPR012721">
    <property type="entry name" value="Chap_CCT_theta"/>
</dbReference>
<comment type="subcellular location">
    <subcellularLocation>
        <location evidence="1">Cytoplasm</location>
    </subcellularLocation>
</comment>
<evidence type="ECO:0000256" key="3">
    <source>
        <dbReference type="ARBA" id="ARBA00022490"/>
    </source>
</evidence>
<dbReference type="SUPFAM" id="SSF54849">
    <property type="entry name" value="GroEL-intermediate domain like"/>
    <property type="match status" value="1"/>
</dbReference>
<evidence type="ECO:0000256" key="5">
    <source>
        <dbReference type="ARBA" id="ARBA00022840"/>
    </source>
</evidence>
<dbReference type="Gene3D" id="3.30.260.10">
    <property type="entry name" value="TCP-1-like chaperonin intermediate domain"/>
    <property type="match status" value="1"/>
</dbReference>
<keyword evidence="3" id="KW-0963">Cytoplasm</keyword>
<evidence type="ECO:0000256" key="8">
    <source>
        <dbReference type="RuleBase" id="RU004187"/>
    </source>
</evidence>
<dbReference type="InterPro" id="IPR027409">
    <property type="entry name" value="GroEL-like_apical_dom_sf"/>
</dbReference>
<proteinExistence type="inferred from homology"/>
<keyword evidence="4 8" id="KW-0547">Nucleotide-binding</keyword>
<evidence type="ECO:0000256" key="6">
    <source>
        <dbReference type="ARBA" id="ARBA00023186"/>
    </source>
</evidence>
<dbReference type="CDD" id="cd03341">
    <property type="entry name" value="TCP1_theta"/>
    <property type="match status" value="1"/>
</dbReference>
<dbReference type="GO" id="GO:0005737">
    <property type="term" value="C:cytoplasm"/>
    <property type="evidence" value="ECO:0007669"/>
    <property type="project" value="UniProtKB-SubCell"/>
</dbReference>
<dbReference type="SUPFAM" id="SSF52029">
    <property type="entry name" value="GroEL apical domain-like"/>
    <property type="match status" value="1"/>
</dbReference>
<dbReference type="Pfam" id="PF00118">
    <property type="entry name" value="Cpn60_TCP1"/>
    <property type="match status" value="1"/>
</dbReference>
<protein>
    <recommendedName>
        <fullName evidence="7">CCT-theta</fullName>
    </recommendedName>
</protein>
<evidence type="ECO:0000256" key="2">
    <source>
        <dbReference type="ARBA" id="ARBA00008020"/>
    </source>
</evidence>
<dbReference type="GO" id="GO:0005524">
    <property type="term" value="F:ATP binding"/>
    <property type="evidence" value="ECO:0007669"/>
    <property type="project" value="UniProtKB-KW"/>
</dbReference>
<dbReference type="NCBIfam" id="TIGR02346">
    <property type="entry name" value="chap_CCT_theta"/>
    <property type="match status" value="1"/>
</dbReference>
<dbReference type="Gene3D" id="1.10.560.10">
    <property type="entry name" value="GroEL-like equatorial domain"/>
    <property type="match status" value="1"/>
</dbReference>
<dbReference type="SUPFAM" id="SSF48592">
    <property type="entry name" value="GroEL equatorial domain-like"/>
    <property type="match status" value="1"/>
</dbReference>
<name>A0AAD9IKW9_PROWI</name>
<accession>A0AAD9IKW9</accession>
<gene>
    <name evidence="9" type="ORF">QBZ16_003115</name>
</gene>
<dbReference type="GO" id="GO:0016887">
    <property type="term" value="F:ATP hydrolysis activity"/>
    <property type="evidence" value="ECO:0007669"/>
    <property type="project" value="InterPro"/>
</dbReference>
<keyword evidence="5 8" id="KW-0067">ATP-binding</keyword>
<dbReference type="PRINTS" id="PR00304">
    <property type="entry name" value="TCOMPLEXTCP1"/>
</dbReference>
<dbReference type="FunFam" id="3.50.7.10:FF:000008">
    <property type="entry name" value="T-complex protein 1 subunit theta"/>
    <property type="match status" value="1"/>
</dbReference>
<evidence type="ECO:0000256" key="4">
    <source>
        <dbReference type="ARBA" id="ARBA00022741"/>
    </source>
</evidence>
<keyword evidence="6 8" id="KW-0143">Chaperone</keyword>
<dbReference type="InterPro" id="IPR002194">
    <property type="entry name" value="Chaperonin_TCP-1_CS"/>
</dbReference>
<dbReference type="InterPro" id="IPR002423">
    <property type="entry name" value="Cpn60/GroEL/TCP-1"/>
</dbReference>
<keyword evidence="10" id="KW-1185">Reference proteome</keyword>
<dbReference type="GO" id="GO:0051082">
    <property type="term" value="F:unfolded protein binding"/>
    <property type="evidence" value="ECO:0007669"/>
    <property type="project" value="InterPro"/>
</dbReference>
<evidence type="ECO:0000313" key="10">
    <source>
        <dbReference type="Proteomes" id="UP001255856"/>
    </source>
</evidence>
<organism evidence="9 10">
    <name type="scientific">Prototheca wickerhamii</name>
    <dbReference type="NCBI Taxonomy" id="3111"/>
    <lineage>
        <taxon>Eukaryota</taxon>
        <taxon>Viridiplantae</taxon>
        <taxon>Chlorophyta</taxon>
        <taxon>core chlorophytes</taxon>
        <taxon>Trebouxiophyceae</taxon>
        <taxon>Chlorellales</taxon>
        <taxon>Chlorellaceae</taxon>
        <taxon>Prototheca</taxon>
    </lineage>
</organism>
<dbReference type="GO" id="GO:0140662">
    <property type="term" value="F:ATP-dependent protein folding chaperone"/>
    <property type="evidence" value="ECO:0007669"/>
    <property type="project" value="InterPro"/>
</dbReference>
<evidence type="ECO:0000256" key="1">
    <source>
        <dbReference type="ARBA" id="ARBA00004496"/>
    </source>
</evidence>
<dbReference type="InterPro" id="IPR027413">
    <property type="entry name" value="GROEL-like_equatorial_sf"/>
</dbReference>